<feature type="region of interest" description="Disordered" evidence="1">
    <location>
        <begin position="126"/>
        <end position="155"/>
    </location>
</feature>
<dbReference type="EMBL" id="AWWV01008042">
    <property type="protein sequence ID" value="OMO93769.1"/>
    <property type="molecule type" value="Genomic_DNA"/>
</dbReference>
<name>A0A1R3JG13_COCAP</name>
<accession>A0A1R3JG13</accession>
<gene>
    <name evidence="2" type="ORF">CCACVL1_06362</name>
</gene>
<protein>
    <submittedName>
        <fullName evidence="2">Uncharacterized protein</fullName>
    </submittedName>
</protein>
<dbReference type="Proteomes" id="UP000188268">
    <property type="component" value="Unassembled WGS sequence"/>
</dbReference>
<sequence>MKQSLFPWTVSRLVDSCRKTASLIGDMGKGHRALVSERRRVGRDYNSEIVGDNTVGLIDQERLRLDSKLLLTDNVDEGKKRDSRMVGVLGKSQDFLEINRKARELRPVEIGNGSKNLYVNVENELSSNTMGQSPSGKKINMETMSGAKETDFGPR</sequence>
<keyword evidence="3" id="KW-1185">Reference proteome</keyword>
<evidence type="ECO:0000313" key="3">
    <source>
        <dbReference type="Proteomes" id="UP000188268"/>
    </source>
</evidence>
<dbReference type="AlphaFoldDB" id="A0A1R3JG13"/>
<comment type="caution">
    <text evidence="2">The sequence shown here is derived from an EMBL/GenBank/DDBJ whole genome shotgun (WGS) entry which is preliminary data.</text>
</comment>
<evidence type="ECO:0000256" key="1">
    <source>
        <dbReference type="SAM" id="MobiDB-lite"/>
    </source>
</evidence>
<feature type="compositionally biased region" description="Polar residues" evidence="1">
    <location>
        <begin position="126"/>
        <end position="135"/>
    </location>
</feature>
<proteinExistence type="predicted"/>
<evidence type="ECO:0000313" key="2">
    <source>
        <dbReference type="EMBL" id="OMO93769.1"/>
    </source>
</evidence>
<organism evidence="2 3">
    <name type="scientific">Corchorus capsularis</name>
    <name type="common">Jute</name>
    <dbReference type="NCBI Taxonomy" id="210143"/>
    <lineage>
        <taxon>Eukaryota</taxon>
        <taxon>Viridiplantae</taxon>
        <taxon>Streptophyta</taxon>
        <taxon>Embryophyta</taxon>
        <taxon>Tracheophyta</taxon>
        <taxon>Spermatophyta</taxon>
        <taxon>Magnoliopsida</taxon>
        <taxon>eudicotyledons</taxon>
        <taxon>Gunneridae</taxon>
        <taxon>Pentapetalae</taxon>
        <taxon>rosids</taxon>
        <taxon>malvids</taxon>
        <taxon>Malvales</taxon>
        <taxon>Malvaceae</taxon>
        <taxon>Grewioideae</taxon>
        <taxon>Apeibeae</taxon>
        <taxon>Corchorus</taxon>
    </lineage>
</organism>
<reference evidence="2 3" key="1">
    <citation type="submission" date="2013-09" db="EMBL/GenBank/DDBJ databases">
        <title>Corchorus capsularis genome sequencing.</title>
        <authorList>
            <person name="Alam M."/>
            <person name="Haque M.S."/>
            <person name="Islam M.S."/>
            <person name="Emdad E.M."/>
            <person name="Islam M.M."/>
            <person name="Ahmed B."/>
            <person name="Halim A."/>
            <person name="Hossen Q.M.M."/>
            <person name="Hossain M.Z."/>
            <person name="Ahmed R."/>
            <person name="Khan M.M."/>
            <person name="Islam R."/>
            <person name="Rashid M.M."/>
            <person name="Khan S.A."/>
            <person name="Rahman M.S."/>
            <person name="Alam M."/>
        </authorList>
    </citation>
    <scope>NUCLEOTIDE SEQUENCE [LARGE SCALE GENOMIC DNA]</scope>
    <source>
        <strain evidence="3">cv. CVL-1</strain>
        <tissue evidence="2">Whole seedling</tissue>
    </source>
</reference>
<dbReference type="Gramene" id="OMO93769">
    <property type="protein sequence ID" value="OMO93769"/>
    <property type="gene ID" value="CCACVL1_06362"/>
</dbReference>